<evidence type="ECO:0000256" key="1">
    <source>
        <dbReference type="ARBA" id="ARBA00023015"/>
    </source>
</evidence>
<protein>
    <submittedName>
        <fullName evidence="4">AraC family transcriptional regulator</fullName>
    </submittedName>
</protein>
<dbReference type="InterPro" id="IPR018060">
    <property type="entry name" value="HTH_AraC"/>
</dbReference>
<sequence length="300" mass="33522">MDLRYELAKAIHASAPEDGVNKTSLPGAYCVKFSHSDCRWQRWHASLCIVVQGHTEITLDSEVYRYNGVHYIATPVDLPVNSHLYAEGPGQPFLCLKIMFDSAILNELAAQIETDLPAEMEKSMRAMFIGKVGDPMLETAIRLGKLFQAPEDASVLGPLAVKEIFYRLLKGPDGPALRQFIRSGSKMYKISQAIYTLRANLSGEIDVVSLAKTANMSRSAFFKAFKEATAMSPIQYQKRLRLLEARRLMAVDGETAEGAAFSVGYSSASQFSREYSRLFQCSPMRDVLKIKENNDIYQLL</sequence>
<dbReference type="EMBL" id="JAPOHA010000004">
    <property type="protein sequence ID" value="MCY1713645.1"/>
    <property type="molecule type" value="Genomic_DNA"/>
</dbReference>
<evidence type="ECO:0000256" key="2">
    <source>
        <dbReference type="ARBA" id="ARBA00023163"/>
    </source>
</evidence>
<accession>A0ABT4BRX0</accession>
<dbReference type="Gene3D" id="1.10.10.60">
    <property type="entry name" value="Homeodomain-like"/>
    <property type="match status" value="1"/>
</dbReference>
<reference evidence="4 5" key="1">
    <citation type="submission" date="2022-11" db="EMBL/GenBank/DDBJ databases">
        <authorList>
            <person name="Caiyu Z."/>
        </authorList>
    </citation>
    <scope>NUCLEOTIDE SEQUENCE [LARGE SCALE GENOMIC DNA]</scope>
    <source>
        <strain evidence="4 5">YR-4</strain>
    </source>
</reference>
<evidence type="ECO:0000259" key="3">
    <source>
        <dbReference type="PROSITE" id="PS01124"/>
    </source>
</evidence>
<dbReference type="Pfam" id="PF12833">
    <property type="entry name" value="HTH_18"/>
    <property type="match status" value="1"/>
</dbReference>
<dbReference type="SMART" id="SM00342">
    <property type="entry name" value="HTH_ARAC"/>
    <property type="match status" value="1"/>
</dbReference>
<dbReference type="PROSITE" id="PS01124">
    <property type="entry name" value="HTH_ARAC_FAMILY_2"/>
    <property type="match status" value="1"/>
</dbReference>
<dbReference type="InterPro" id="IPR009594">
    <property type="entry name" value="Tscrpt_reg_HTH_AraC_N"/>
</dbReference>
<feature type="domain" description="HTH araC/xylS-type" evidence="3">
    <location>
        <begin position="191"/>
        <end position="289"/>
    </location>
</feature>
<keyword evidence="2" id="KW-0804">Transcription</keyword>
<dbReference type="PANTHER" id="PTHR43436:SF1">
    <property type="entry name" value="TRANSCRIPTIONAL REGULATORY PROTEIN"/>
    <property type="match status" value="1"/>
</dbReference>
<evidence type="ECO:0000313" key="4">
    <source>
        <dbReference type="EMBL" id="MCY1713645.1"/>
    </source>
</evidence>
<dbReference type="Proteomes" id="UP001082703">
    <property type="component" value="Unassembled WGS sequence"/>
</dbReference>
<dbReference type="SUPFAM" id="SSF46689">
    <property type="entry name" value="Homeodomain-like"/>
    <property type="match status" value="2"/>
</dbReference>
<dbReference type="InterPro" id="IPR009057">
    <property type="entry name" value="Homeodomain-like_sf"/>
</dbReference>
<dbReference type="PANTHER" id="PTHR43436">
    <property type="entry name" value="ARAC-FAMILY TRANSCRIPTIONAL REGULATOR"/>
    <property type="match status" value="1"/>
</dbReference>
<comment type="caution">
    <text evidence="4">The sequence shown here is derived from an EMBL/GenBank/DDBJ whole genome shotgun (WGS) entry which is preliminary data.</text>
</comment>
<dbReference type="RefSeq" id="WP_268057669.1">
    <property type="nucleotide sequence ID" value="NZ_JAPOHA010000004.1"/>
</dbReference>
<name>A0ABT4BRX0_9FIRM</name>
<proteinExistence type="predicted"/>
<keyword evidence="1" id="KW-0805">Transcription regulation</keyword>
<organism evidence="4 5">
    <name type="scientific">Caproiciproducens galactitolivorans</name>
    <dbReference type="NCBI Taxonomy" id="642589"/>
    <lineage>
        <taxon>Bacteria</taxon>
        <taxon>Bacillati</taxon>
        <taxon>Bacillota</taxon>
        <taxon>Clostridia</taxon>
        <taxon>Eubacteriales</taxon>
        <taxon>Acutalibacteraceae</taxon>
        <taxon>Caproiciproducens</taxon>
    </lineage>
</organism>
<keyword evidence="5" id="KW-1185">Reference proteome</keyword>
<dbReference type="Pfam" id="PF06719">
    <property type="entry name" value="AraC_N"/>
    <property type="match status" value="1"/>
</dbReference>
<gene>
    <name evidence="4" type="ORF">OUY18_05180</name>
</gene>
<evidence type="ECO:0000313" key="5">
    <source>
        <dbReference type="Proteomes" id="UP001082703"/>
    </source>
</evidence>